<dbReference type="GO" id="GO:0051016">
    <property type="term" value="P:barbed-end actin filament capping"/>
    <property type="evidence" value="ECO:0007669"/>
    <property type="project" value="TreeGrafter"/>
</dbReference>
<dbReference type="GO" id="GO:0008154">
    <property type="term" value="P:actin polymerization or depolymerization"/>
    <property type="evidence" value="ECO:0007669"/>
    <property type="project" value="TreeGrafter"/>
</dbReference>
<evidence type="ECO:0000313" key="3">
    <source>
        <dbReference type="Proteomes" id="UP000046392"/>
    </source>
</evidence>
<dbReference type="SUPFAM" id="SSF47050">
    <property type="entry name" value="VHP, Villin headpiece domain"/>
    <property type="match status" value="1"/>
</dbReference>
<dbReference type="STRING" id="174720.A0A0N5B5K0"/>
<sequence length="1064" mass="122976">MEHNTAGDKTSFPVSSKDYQFNMKTPDPIILGRRRFNDHLQSKYASFQNIENLKDTNYSKNIKSSASTNIEKVYNISPSEESPPKKKSFKMLAERINLLNNCQNKWNSRIDNNKNSEISQLKSMGSIISNRREALLQASDDWKNRVNKDDNSKAIFCMSKTNITTKPTSMTTNNKIYDEPKSCISSQRVKEKVYNRNSRKEEDRSKNIVNINGTQSYPVKLKVASTNNRLIQFNIPIMDRNINNEIRNPGISSEISIEEDNTSNVKLLTRSSLPKGPPRRRPTAIGGRIIPYNDTNKNIGENNISHDKEMTIPIKNLLKSLNSDKEICEEIERCNHNDIEKCKMPLISSKEDVPEDFDIMSAGAAVKLKKAVKRSSFPDVMLIKIQGIKYVTAQLVPPHYSEIHRNATFLLVTSDRLFLFKGSNSNVLERTKATQMISDIIANNELNCNISQVEIAEEHQYTFWNLLKGKGDFEKDSPISIENEEEVLKRNIFYEVTDTGEIILLAQGILPRKCLLDNKKLIICDFDNELYLWIGGNNNKKYIGSGMKMLNKIKNFKIASDSLYKRPDWMIVRKITSGLQDCLFNGKFVDYKDPSIPMKKPLKLFNKEEEKKVVKRKIFTLPSNERKPNEDDESLAGRIGENLTKYPIKEHVLVLEDTELRWNDKNLFTESLRFFKLKGDKMTEIEKENEKYTFEDNQCYIIEWKYRIQRDGVKKLNGGSCNDKETGRQRKAYFYWIGRYCRKKEQGLCALTLRKIDNQRIAHVRVEQGKEIPMFRSLFCGRLVIVSGNEEKDENCPKGGKKLFIVRGGPESKTMVGEQIYSPYILNQQTCYLEKEGNSIRILKGELASKNIIEGAEKLAITLGSKNTSICSINSTNYANRSPKMFEEAPRIFRIFDKDAEECYSVHTKKENNLFTFDQDELCDTMLVDQGKILWVWSFTHITTFALQVAKSYWKNRNGDIIVLHRGKEAESFKALFPVWRDFEDSNEQLPSEKELSVLLTERTSKRSLKEIQERQLPEGCDLSCLEKYLSDCDFEAVFKMSREKFNSLQKWKQIELKKSVNLF</sequence>
<dbReference type="Pfam" id="PF02209">
    <property type="entry name" value="VHP"/>
    <property type="match status" value="1"/>
</dbReference>
<dbReference type="AlphaFoldDB" id="A0A0N5B5K0"/>
<keyword evidence="3" id="KW-1185">Reference proteome</keyword>
<organism evidence="3 4">
    <name type="scientific">Strongyloides papillosus</name>
    <name type="common">Intestinal threadworm</name>
    <dbReference type="NCBI Taxonomy" id="174720"/>
    <lineage>
        <taxon>Eukaryota</taxon>
        <taxon>Metazoa</taxon>
        <taxon>Ecdysozoa</taxon>
        <taxon>Nematoda</taxon>
        <taxon>Chromadorea</taxon>
        <taxon>Rhabditida</taxon>
        <taxon>Tylenchina</taxon>
        <taxon>Panagrolaimomorpha</taxon>
        <taxon>Strongyloidoidea</taxon>
        <taxon>Strongyloididae</taxon>
        <taxon>Strongyloides</taxon>
    </lineage>
</organism>
<dbReference type="Gene3D" id="3.40.20.10">
    <property type="entry name" value="Severin"/>
    <property type="match status" value="4"/>
</dbReference>
<evidence type="ECO:0000313" key="4">
    <source>
        <dbReference type="WBParaSite" id="SPAL_0000134300.1"/>
    </source>
</evidence>
<accession>A0A0N5B5K0</accession>
<dbReference type="SUPFAM" id="SSF55753">
    <property type="entry name" value="Actin depolymerizing proteins"/>
    <property type="match status" value="2"/>
</dbReference>
<reference evidence="4" key="1">
    <citation type="submission" date="2017-02" db="UniProtKB">
        <authorList>
            <consortium name="WormBaseParasite"/>
        </authorList>
    </citation>
    <scope>IDENTIFICATION</scope>
</reference>
<dbReference type="PANTHER" id="PTHR11977:SF45">
    <property type="entry name" value="SUPERVILLIN"/>
    <property type="match status" value="1"/>
</dbReference>
<dbReference type="InterPro" id="IPR003128">
    <property type="entry name" value="Villin_headpiece"/>
</dbReference>
<dbReference type="GO" id="GO:0005737">
    <property type="term" value="C:cytoplasm"/>
    <property type="evidence" value="ECO:0007669"/>
    <property type="project" value="TreeGrafter"/>
</dbReference>
<dbReference type="InterPro" id="IPR007122">
    <property type="entry name" value="Villin/Gelsolin"/>
</dbReference>
<dbReference type="GO" id="GO:0051015">
    <property type="term" value="F:actin filament binding"/>
    <property type="evidence" value="ECO:0007669"/>
    <property type="project" value="InterPro"/>
</dbReference>
<evidence type="ECO:0000259" key="2">
    <source>
        <dbReference type="PROSITE" id="PS51089"/>
    </source>
</evidence>
<feature type="domain" description="HP" evidence="2">
    <location>
        <begin position="988"/>
        <end position="1064"/>
    </location>
</feature>
<dbReference type="PROSITE" id="PS51089">
    <property type="entry name" value="HP"/>
    <property type="match status" value="1"/>
</dbReference>
<dbReference type="GO" id="GO:0015629">
    <property type="term" value="C:actin cytoskeleton"/>
    <property type="evidence" value="ECO:0007669"/>
    <property type="project" value="TreeGrafter"/>
</dbReference>
<feature type="region of interest" description="Disordered" evidence="1">
    <location>
        <begin position="269"/>
        <end position="288"/>
    </location>
</feature>
<dbReference type="WBParaSite" id="SPAL_0000134300.1">
    <property type="protein sequence ID" value="SPAL_0000134300.1"/>
    <property type="gene ID" value="SPAL_0000134300"/>
</dbReference>
<dbReference type="InterPro" id="IPR029006">
    <property type="entry name" value="ADF-H/Gelsolin-like_dom_sf"/>
</dbReference>
<dbReference type="GO" id="GO:0005546">
    <property type="term" value="F:phosphatidylinositol-4,5-bisphosphate binding"/>
    <property type="evidence" value="ECO:0007669"/>
    <property type="project" value="TreeGrafter"/>
</dbReference>
<dbReference type="Proteomes" id="UP000046392">
    <property type="component" value="Unplaced"/>
</dbReference>
<protein>
    <submittedName>
        <fullName evidence="4">HP domain-containing protein</fullName>
    </submittedName>
</protein>
<dbReference type="Gene3D" id="1.10.950.10">
    <property type="entry name" value="Villin headpiece domain"/>
    <property type="match status" value="1"/>
</dbReference>
<dbReference type="SMART" id="SM00262">
    <property type="entry name" value="GEL"/>
    <property type="match status" value="2"/>
</dbReference>
<proteinExistence type="predicted"/>
<dbReference type="SMART" id="SM00153">
    <property type="entry name" value="VHP"/>
    <property type="match status" value="1"/>
</dbReference>
<dbReference type="GO" id="GO:0051014">
    <property type="term" value="P:actin filament severing"/>
    <property type="evidence" value="ECO:0007669"/>
    <property type="project" value="TreeGrafter"/>
</dbReference>
<evidence type="ECO:0000256" key="1">
    <source>
        <dbReference type="SAM" id="MobiDB-lite"/>
    </source>
</evidence>
<name>A0A0N5B5K0_STREA</name>
<dbReference type="PANTHER" id="PTHR11977">
    <property type="entry name" value="VILLIN"/>
    <property type="match status" value="1"/>
</dbReference>
<dbReference type="InterPro" id="IPR036886">
    <property type="entry name" value="Villin_headpiece_dom_sf"/>
</dbReference>